<evidence type="ECO:0000256" key="2">
    <source>
        <dbReference type="ARBA" id="ARBA00007330"/>
    </source>
</evidence>
<dbReference type="GO" id="GO:0046168">
    <property type="term" value="P:glycerol-3-phosphate catabolic process"/>
    <property type="evidence" value="ECO:0007669"/>
    <property type="project" value="TreeGrafter"/>
</dbReference>
<dbReference type="AlphaFoldDB" id="A0A3A8A951"/>
<dbReference type="EMBL" id="QFWV02000009">
    <property type="protein sequence ID" value="RKF05489.1"/>
    <property type="molecule type" value="Genomic_DNA"/>
</dbReference>
<evidence type="ECO:0000256" key="6">
    <source>
        <dbReference type="RuleBase" id="RU361217"/>
    </source>
</evidence>
<dbReference type="OrthoDB" id="9766796at2"/>
<dbReference type="RefSeq" id="WP_109767648.1">
    <property type="nucleotide sequence ID" value="NZ_QFWV02000009.1"/>
</dbReference>
<protein>
    <recommendedName>
        <fullName evidence="6">Glycerol-3-phosphate dehydrogenase</fullName>
        <ecNumber evidence="6">1.1.5.3</ecNumber>
    </recommendedName>
</protein>
<keyword evidence="5 6" id="KW-0560">Oxidoreductase</keyword>
<dbReference type="InterPro" id="IPR000447">
    <property type="entry name" value="G3P_DH_FAD-dep"/>
</dbReference>
<evidence type="ECO:0000313" key="10">
    <source>
        <dbReference type="Proteomes" id="UP000246132"/>
    </source>
</evidence>
<dbReference type="PROSITE" id="PS00977">
    <property type="entry name" value="FAD_G3PDH_1"/>
    <property type="match status" value="1"/>
</dbReference>
<evidence type="ECO:0000256" key="3">
    <source>
        <dbReference type="ARBA" id="ARBA00022630"/>
    </source>
</evidence>
<dbReference type="Gene3D" id="6.10.250.1890">
    <property type="match status" value="1"/>
</dbReference>
<dbReference type="GO" id="GO:0004368">
    <property type="term" value="F:glycerol-3-phosphate dehydrogenase (quinone) activity"/>
    <property type="evidence" value="ECO:0007669"/>
    <property type="project" value="UniProtKB-EC"/>
</dbReference>
<comment type="caution">
    <text evidence="9">The sequence shown here is derived from an EMBL/GenBank/DDBJ whole genome shotgun (WGS) entry which is preliminary data.</text>
</comment>
<keyword evidence="10" id="KW-1185">Reference proteome</keyword>
<dbReference type="Proteomes" id="UP000246132">
    <property type="component" value="Unassembled WGS sequence"/>
</dbReference>
<dbReference type="PANTHER" id="PTHR11985:SF15">
    <property type="entry name" value="GLYCEROL-3-PHOSPHATE DEHYDROGENASE, MITOCHONDRIAL"/>
    <property type="match status" value="1"/>
</dbReference>
<feature type="domain" description="Alpha-glycerophosphate oxidase C-terminal" evidence="8">
    <location>
        <begin position="411"/>
        <end position="515"/>
    </location>
</feature>
<name>A0A3A8A951_9HYPH</name>
<reference evidence="9 10" key="1">
    <citation type="journal article" date="2018" name="Int. J. Syst. Bacteriol.">
        <title>Oceaniradius stylonemae gen. nov., sp. nov., isolated from a red alga, Stylonema cornu-cervi.</title>
        <authorList>
            <person name="Jeong S."/>
        </authorList>
    </citation>
    <scope>NUCLEOTIDE SEQUENCE [LARGE SCALE GENOMIC DNA]</scope>
    <source>
        <strain evidence="9 10">StC1</strain>
    </source>
</reference>
<dbReference type="Gene3D" id="1.10.8.870">
    <property type="entry name" value="Alpha-glycerophosphate oxidase, cap domain"/>
    <property type="match status" value="1"/>
</dbReference>
<comment type="similarity">
    <text evidence="2 6">Belongs to the FAD-dependent glycerol-3-phosphate dehydrogenase family.</text>
</comment>
<feature type="domain" description="FAD dependent oxidoreductase" evidence="7">
    <location>
        <begin position="12"/>
        <end position="368"/>
    </location>
</feature>
<organism evidence="9 10">
    <name type="scientific">Oceaniradius stylonematis</name>
    <dbReference type="NCBI Taxonomy" id="2184161"/>
    <lineage>
        <taxon>Bacteria</taxon>
        <taxon>Pseudomonadati</taxon>
        <taxon>Pseudomonadota</taxon>
        <taxon>Alphaproteobacteria</taxon>
        <taxon>Hyphomicrobiales</taxon>
        <taxon>Ahrensiaceae</taxon>
        <taxon>Oceaniradius</taxon>
    </lineage>
</organism>
<evidence type="ECO:0000313" key="9">
    <source>
        <dbReference type="EMBL" id="RKF05489.1"/>
    </source>
</evidence>
<proteinExistence type="inferred from homology"/>
<comment type="catalytic activity">
    <reaction evidence="6">
        <text>a quinone + sn-glycerol 3-phosphate = dihydroxyacetone phosphate + a quinol</text>
        <dbReference type="Rhea" id="RHEA:18977"/>
        <dbReference type="ChEBI" id="CHEBI:24646"/>
        <dbReference type="ChEBI" id="CHEBI:57597"/>
        <dbReference type="ChEBI" id="CHEBI:57642"/>
        <dbReference type="ChEBI" id="CHEBI:132124"/>
        <dbReference type="EC" id="1.1.5.3"/>
    </reaction>
</comment>
<gene>
    <name evidence="9" type="ORF">DEM25_017065</name>
</gene>
<dbReference type="SUPFAM" id="SSF51905">
    <property type="entry name" value="FAD/NAD(P)-binding domain"/>
    <property type="match status" value="1"/>
</dbReference>
<dbReference type="Gene3D" id="3.50.50.60">
    <property type="entry name" value="FAD/NAD(P)-binding domain"/>
    <property type="match status" value="1"/>
</dbReference>
<sequence>MPTDQRRDAAVDIFVIGGGINGCGIARDAAGRGLSVTLAEMNDLASATSSASTKLFHGGLRYLEYFEVRLVREALIERETLLAAMPHISWPMRFVLPFHRDMRFESETPTSKLLSAIMPWMKGRRPAWLIRLGLFIYDNLGGRKVLPATRTLDLTSDPAGAPLQDRFAKAFEYSDCWVEDSRLVVLNARDAEDKGARIMTRSRVISAERDGELWAVTTRNEQGATEVHYARALVNAGGPWVEDVVRNTVRLNTSEGVRLVRGSHIVTKRLYDHDKCYFFQGEDGRIIFAIPYETDFTLIGTTDQEHDGAPHDAVCTPEEQDYLTAFASRYFKRPVTRDDIVWTYSGVRPLYDDGAKSATAATRDYVLSLDDSAGAPLLNVFGGKITTYRRLAEGALAKLKPHLSQMGEPWTARAPLPGGDFPVDGFDDLVAQVSGDYPFLDDSWARRLVRAYGTDARKLLGDARSDEDLGSDFGATLTEAEICWLIDREYARTADDVVWRRSKLGLRLDAQQQAAIDAFMRAQHVMGNNNAAAE</sequence>
<dbReference type="Pfam" id="PF01266">
    <property type="entry name" value="DAO"/>
    <property type="match status" value="1"/>
</dbReference>
<evidence type="ECO:0000256" key="1">
    <source>
        <dbReference type="ARBA" id="ARBA00001974"/>
    </source>
</evidence>
<dbReference type="GO" id="GO:0009331">
    <property type="term" value="C:glycerol-3-phosphate dehydrogenase (FAD) complex"/>
    <property type="evidence" value="ECO:0007669"/>
    <property type="project" value="UniProtKB-UniRule"/>
</dbReference>
<keyword evidence="4" id="KW-0274">FAD</keyword>
<dbReference type="NCBIfam" id="NF009906">
    <property type="entry name" value="PRK13369.1"/>
    <property type="match status" value="1"/>
</dbReference>
<comment type="cofactor">
    <cofactor evidence="1 6">
        <name>FAD</name>
        <dbReference type="ChEBI" id="CHEBI:57692"/>
    </cofactor>
</comment>
<dbReference type="EC" id="1.1.5.3" evidence="6"/>
<dbReference type="PANTHER" id="PTHR11985">
    <property type="entry name" value="GLYCEROL-3-PHOSPHATE DEHYDROGENASE"/>
    <property type="match status" value="1"/>
</dbReference>
<keyword evidence="3 6" id="KW-0285">Flavoprotein</keyword>
<dbReference type="InterPro" id="IPR038299">
    <property type="entry name" value="DAO_C_sf"/>
</dbReference>
<dbReference type="NCBIfam" id="NF008899">
    <property type="entry name" value="PRK12266.1"/>
    <property type="match status" value="1"/>
</dbReference>
<evidence type="ECO:0000256" key="5">
    <source>
        <dbReference type="ARBA" id="ARBA00023002"/>
    </source>
</evidence>
<accession>A0A3A8A951</accession>
<dbReference type="InterPro" id="IPR031656">
    <property type="entry name" value="DAO_C"/>
</dbReference>
<dbReference type="PRINTS" id="PR01001">
    <property type="entry name" value="FADG3PDH"/>
</dbReference>
<dbReference type="Gene3D" id="3.30.9.10">
    <property type="entry name" value="D-Amino Acid Oxidase, subunit A, domain 2"/>
    <property type="match status" value="1"/>
</dbReference>
<dbReference type="InterPro" id="IPR006076">
    <property type="entry name" value="FAD-dep_OxRdtase"/>
</dbReference>
<dbReference type="PROSITE" id="PS00978">
    <property type="entry name" value="FAD_G3PDH_2"/>
    <property type="match status" value="1"/>
</dbReference>
<evidence type="ECO:0000259" key="8">
    <source>
        <dbReference type="Pfam" id="PF16901"/>
    </source>
</evidence>
<dbReference type="SUPFAM" id="SSF54373">
    <property type="entry name" value="FAD-linked reductases, C-terminal domain"/>
    <property type="match status" value="1"/>
</dbReference>
<evidence type="ECO:0000259" key="7">
    <source>
        <dbReference type="Pfam" id="PF01266"/>
    </source>
</evidence>
<dbReference type="Pfam" id="PF16901">
    <property type="entry name" value="DAO_C"/>
    <property type="match status" value="1"/>
</dbReference>
<dbReference type="InterPro" id="IPR036188">
    <property type="entry name" value="FAD/NAD-bd_sf"/>
</dbReference>
<evidence type="ECO:0000256" key="4">
    <source>
        <dbReference type="ARBA" id="ARBA00022827"/>
    </source>
</evidence>